<dbReference type="EMBL" id="JACHGT010000005">
    <property type="protein sequence ID" value="MBB6034607.1"/>
    <property type="molecule type" value="Genomic_DNA"/>
</dbReference>
<keyword evidence="1" id="KW-0812">Transmembrane</keyword>
<keyword evidence="3" id="KW-1185">Reference proteome</keyword>
<dbReference type="Proteomes" id="UP000548476">
    <property type="component" value="Unassembled WGS sequence"/>
</dbReference>
<sequence length="146" mass="15504">MVNLPAAPRPPWTVTSAARVCRLLVVPMAGAAGVALTKIDAGRVALAFCAAALILVVACFAGPMWMYRTGRPGGVVAVAVAQLVGSLCAIPGTVPPSVLSPRTFEIWLLFAPLSLFVLIVLWLPSSRDWLDGRKERWRSPATAQKV</sequence>
<comment type="caution">
    <text evidence="2">The sequence shown here is derived from an EMBL/GenBank/DDBJ whole genome shotgun (WGS) entry which is preliminary data.</text>
</comment>
<feature type="transmembrane region" description="Helical" evidence="1">
    <location>
        <begin position="20"/>
        <end position="39"/>
    </location>
</feature>
<proteinExistence type="predicted"/>
<protein>
    <submittedName>
        <fullName evidence="2">Uncharacterized protein</fullName>
    </submittedName>
</protein>
<dbReference type="AlphaFoldDB" id="A0A841FN10"/>
<organism evidence="2 3">
    <name type="scientific">Phytomonospora endophytica</name>
    <dbReference type="NCBI Taxonomy" id="714109"/>
    <lineage>
        <taxon>Bacteria</taxon>
        <taxon>Bacillati</taxon>
        <taxon>Actinomycetota</taxon>
        <taxon>Actinomycetes</taxon>
        <taxon>Micromonosporales</taxon>
        <taxon>Micromonosporaceae</taxon>
        <taxon>Phytomonospora</taxon>
    </lineage>
</organism>
<feature type="transmembrane region" description="Helical" evidence="1">
    <location>
        <begin position="45"/>
        <end position="67"/>
    </location>
</feature>
<name>A0A841FN10_9ACTN</name>
<reference evidence="2 3" key="1">
    <citation type="submission" date="2020-08" db="EMBL/GenBank/DDBJ databases">
        <title>Genomic Encyclopedia of Type Strains, Phase IV (KMG-IV): sequencing the most valuable type-strain genomes for metagenomic binning, comparative biology and taxonomic classification.</title>
        <authorList>
            <person name="Goeker M."/>
        </authorList>
    </citation>
    <scope>NUCLEOTIDE SEQUENCE [LARGE SCALE GENOMIC DNA]</scope>
    <source>
        <strain evidence="2 3">YIM 65646</strain>
    </source>
</reference>
<evidence type="ECO:0000313" key="3">
    <source>
        <dbReference type="Proteomes" id="UP000548476"/>
    </source>
</evidence>
<accession>A0A841FN10</accession>
<keyword evidence="1" id="KW-1133">Transmembrane helix</keyword>
<dbReference type="RefSeq" id="WP_184787489.1">
    <property type="nucleotide sequence ID" value="NZ_BONT01000110.1"/>
</dbReference>
<feature type="transmembrane region" description="Helical" evidence="1">
    <location>
        <begin position="106"/>
        <end position="124"/>
    </location>
</feature>
<keyword evidence="1" id="KW-0472">Membrane</keyword>
<evidence type="ECO:0000313" key="2">
    <source>
        <dbReference type="EMBL" id="MBB6034607.1"/>
    </source>
</evidence>
<gene>
    <name evidence="2" type="ORF">HNR73_002461</name>
</gene>
<evidence type="ECO:0000256" key="1">
    <source>
        <dbReference type="SAM" id="Phobius"/>
    </source>
</evidence>